<keyword evidence="3 7" id="KW-0863">Zinc-finger</keyword>
<dbReference type="Proteomes" id="UP001151760">
    <property type="component" value="Unassembled WGS sequence"/>
</dbReference>
<sequence length="841" mass="94977">MSGTRVRLAGMRYEELWVVLAEKKTVIGSISIDDDICVTGVVDKGKGLAEKGKGLVDKGKGIMEYEGKAGRNTVKTRNSSIVIGENVNPTFSEDDDTDSERCYGNKERDKSEAKKSYQSTGGSSTLVGWSSRPTRMYDMGETPTVIEHEEYMDTLMHPLRGKGDDLSDPFTILDNDQIKEKLVKNSLIARCGKRPEKLKDIEKGKQKKQIKYPTLGCKLRHICVRDFKYGNLVTYKWIAKHFGHKIRQNPAIKLHEIADLVLKKYKCIVSPCQCRYAKTKALNEGENTIQEHYAMIRSYGKEILDTNDGSTVKLGVTVNPDDKTYFDRFYCCFYGLKMGFQLGCRPVIALDGCFLKKPNVGEILTAVGRDGNNHIYPIGWAIVDVENKDNWSWFLELLGEDIDMPTGNGLTLISDQHKGLIEAVKDVMPLAEHRQCARHIYEGFRKKYSGVEFRELFWAASKASYPQLISSNCEAVENGFSECFNSMLVLVRNKPLITMLESMRVILIERLNTMRQIYKKWTGDICPNIQKRLELNKDKHRFWHVIPAGGNLFEVRNRSEAFKVDEHNRTCTCRMWQLSGLPYPHSIDVLFKLNKRPEDYIPTCSRKEVYFKAYHQYMTHVCGMTFWPDSSMYYTALPPKPRTMSGRPRKQRIKAPHERQFPNRVYRAGVEMTCQNCFEKGYNKSSCTKPTVIPPTKQPAKRGRPKKNVVTVEDGGDYTFDMGAARVEAETNVGAWGAKGEPSVTTTMGEGEPSVTTTRGTSANLGEFVSVRCEGATSVTIARGRGGVRRGTSGSMSTARGRGRGRGRQTLGVKYGRLATWFGIRSETQKEPNEQPTPATQ</sequence>
<dbReference type="InterPro" id="IPR006564">
    <property type="entry name" value="Znf_PMZ"/>
</dbReference>
<proteinExistence type="predicted"/>
<dbReference type="PANTHER" id="PTHR31973">
    <property type="entry name" value="POLYPROTEIN, PUTATIVE-RELATED"/>
    <property type="match status" value="1"/>
</dbReference>
<gene>
    <name evidence="10" type="ORF">Tco_0678987</name>
</gene>
<evidence type="ECO:0000259" key="9">
    <source>
        <dbReference type="PROSITE" id="PS50966"/>
    </source>
</evidence>
<evidence type="ECO:0000256" key="5">
    <source>
        <dbReference type="ARBA" id="ARBA00023125"/>
    </source>
</evidence>
<keyword evidence="5" id="KW-0238">DNA-binding</keyword>
<protein>
    <submittedName>
        <fullName evidence="10">Pentatricopeptide repeat-containing protein</fullName>
    </submittedName>
</protein>
<evidence type="ECO:0000256" key="7">
    <source>
        <dbReference type="PROSITE-ProRule" id="PRU00325"/>
    </source>
</evidence>
<feature type="compositionally biased region" description="Polar residues" evidence="8">
    <location>
        <begin position="743"/>
        <end position="760"/>
    </location>
</feature>
<evidence type="ECO:0000313" key="11">
    <source>
        <dbReference type="Proteomes" id="UP001151760"/>
    </source>
</evidence>
<keyword evidence="2" id="KW-0479">Metal-binding</keyword>
<dbReference type="InterPro" id="IPR001207">
    <property type="entry name" value="Transposase_mutator"/>
</dbReference>
<feature type="compositionally biased region" description="Basic and acidic residues" evidence="8">
    <location>
        <begin position="99"/>
        <end position="115"/>
    </location>
</feature>
<dbReference type="PROSITE" id="PS01007">
    <property type="entry name" value="TRANSPOSASE_MUTATOR"/>
    <property type="match status" value="1"/>
</dbReference>
<dbReference type="InterPro" id="IPR018289">
    <property type="entry name" value="MULE_transposase_dom"/>
</dbReference>
<accession>A0ABQ4XGL2</accession>
<evidence type="ECO:0000256" key="4">
    <source>
        <dbReference type="ARBA" id="ARBA00022833"/>
    </source>
</evidence>
<dbReference type="EMBL" id="BQNB010009504">
    <property type="protein sequence ID" value="GJS64423.1"/>
    <property type="molecule type" value="Genomic_DNA"/>
</dbReference>
<keyword evidence="6" id="KW-0233">DNA recombination</keyword>
<evidence type="ECO:0000256" key="6">
    <source>
        <dbReference type="ARBA" id="ARBA00023172"/>
    </source>
</evidence>
<evidence type="ECO:0000256" key="2">
    <source>
        <dbReference type="ARBA" id="ARBA00022723"/>
    </source>
</evidence>
<dbReference type="Pfam" id="PF10551">
    <property type="entry name" value="MULE"/>
    <property type="match status" value="1"/>
</dbReference>
<dbReference type="PANTHER" id="PTHR31973:SF189">
    <property type="entry name" value="TRANSPOSASE, MUDR, PLANT, MULE TRANSPOSASE DOMAIN PROTEIN-RELATED"/>
    <property type="match status" value="1"/>
</dbReference>
<evidence type="ECO:0000256" key="3">
    <source>
        <dbReference type="ARBA" id="ARBA00022771"/>
    </source>
</evidence>
<keyword evidence="4" id="KW-0862">Zinc</keyword>
<keyword evidence="11" id="KW-1185">Reference proteome</keyword>
<feature type="region of interest" description="Disordered" evidence="8">
    <location>
        <begin position="737"/>
        <end position="760"/>
    </location>
</feature>
<keyword evidence="1" id="KW-0815">Transposition</keyword>
<feature type="region of interest" description="Disordered" evidence="8">
    <location>
        <begin position="85"/>
        <end position="134"/>
    </location>
</feature>
<dbReference type="SMART" id="SM00575">
    <property type="entry name" value="ZnF_PMZ"/>
    <property type="match status" value="1"/>
</dbReference>
<comment type="caution">
    <text evidence="10">The sequence shown here is derived from an EMBL/GenBank/DDBJ whole genome shotgun (WGS) entry which is preliminary data.</text>
</comment>
<feature type="compositionally biased region" description="Polar residues" evidence="8">
    <location>
        <begin position="116"/>
        <end position="133"/>
    </location>
</feature>
<dbReference type="InterPro" id="IPR007527">
    <property type="entry name" value="Znf_SWIM"/>
</dbReference>
<dbReference type="PROSITE" id="PS50966">
    <property type="entry name" value="ZF_SWIM"/>
    <property type="match status" value="1"/>
</dbReference>
<feature type="region of interest" description="Disordered" evidence="8">
    <location>
        <begin position="785"/>
        <end position="808"/>
    </location>
</feature>
<name>A0ABQ4XGL2_9ASTR</name>
<evidence type="ECO:0000256" key="1">
    <source>
        <dbReference type="ARBA" id="ARBA00022578"/>
    </source>
</evidence>
<reference evidence="10" key="2">
    <citation type="submission" date="2022-01" db="EMBL/GenBank/DDBJ databases">
        <authorList>
            <person name="Yamashiro T."/>
            <person name="Shiraishi A."/>
            <person name="Satake H."/>
            <person name="Nakayama K."/>
        </authorList>
    </citation>
    <scope>NUCLEOTIDE SEQUENCE</scope>
</reference>
<reference evidence="10" key="1">
    <citation type="journal article" date="2022" name="Int. J. Mol. Sci.">
        <title>Draft Genome of Tanacetum Coccineum: Genomic Comparison of Closely Related Tanacetum-Family Plants.</title>
        <authorList>
            <person name="Yamashiro T."/>
            <person name="Shiraishi A."/>
            <person name="Nakayama K."/>
            <person name="Satake H."/>
        </authorList>
    </citation>
    <scope>NUCLEOTIDE SEQUENCE</scope>
</reference>
<feature type="domain" description="SWIM-type" evidence="9">
    <location>
        <begin position="562"/>
        <end position="594"/>
    </location>
</feature>
<evidence type="ECO:0000313" key="10">
    <source>
        <dbReference type="EMBL" id="GJS64423.1"/>
    </source>
</evidence>
<evidence type="ECO:0000256" key="8">
    <source>
        <dbReference type="SAM" id="MobiDB-lite"/>
    </source>
</evidence>
<organism evidence="10 11">
    <name type="scientific">Tanacetum coccineum</name>
    <dbReference type="NCBI Taxonomy" id="301880"/>
    <lineage>
        <taxon>Eukaryota</taxon>
        <taxon>Viridiplantae</taxon>
        <taxon>Streptophyta</taxon>
        <taxon>Embryophyta</taxon>
        <taxon>Tracheophyta</taxon>
        <taxon>Spermatophyta</taxon>
        <taxon>Magnoliopsida</taxon>
        <taxon>eudicotyledons</taxon>
        <taxon>Gunneridae</taxon>
        <taxon>Pentapetalae</taxon>
        <taxon>asterids</taxon>
        <taxon>campanulids</taxon>
        <taxon>Asterales</taxon>
        <taxon>Asteraceae</taxon>
        <taxon>Asteroideae</taxon>
        <taxon>Anthemideae</taxon>
        <taxon>Anthemidinae</taxon>
        <taxon>Tanacetum</taxon>
    </lineage>
</organism>
<feature type="compositionally biased region" description="Low complexity" evidence="8">
    <location>
        <begin position="790"/>
        <end position="800"/>
    </location>
</feature>